<feature type="binding site" evidence="9">
    <location>
        <begin position="244"/>
        <end position="248"/>
    </location>
    <ligand>
        <name>GTP</name>
        <dbReference type="ChEBI" id="CHEBI:37565"/>
    </ligand>
</feature>
<evidence type="ECO:0000313" key="12">
    <source>
        <dbReference type="EMBL" id="RLL14635.1"/>
    </source>
</evidence>
<keyword evidence="7 9" id="KW-0675">Receptor</keyword>
<dbReference type="Gene3D" id="3.40.50.300">
    <property type="entry name" value="P-loop containing nucleotide triphosphate hydrolases"/>
    <property type="match status" value="1"/>
</dbReference>
<keyword evidence="1 9" id="KW-1003">Cell membrane</keyword>
<comment type="catalytic activity">
    <reaction evidence="8 9">
        <text>GTP + H2O = GDP + phosphate + H(+)</text>
        <dbReference type="Rhea" id="RHEA:19669"/>
        <dbReference type="ChEBI" id="CHEBI:15377"/>
        <dbReference type="ChEBI" id="CHEBI:15378"/>
        <dbReference type="ChEBI" id="CHEBI:37565"/>
        <dbReference type="ChEBI" id="CHEBI:43474"/>
        <dbReference type="ChEBI" id="CHEBI:58189"/>
        <dbReference type="EC" id="3.6.5.4"/>
    </reaction>
</comment>
<dbReference type="SMART" id="SM00962">
    <property type="entry name" value="SRP54"/>
    <property type="match status" value="1"/>
</dbReference>
<feature type="binding site" evidence="9">
    <location>
        <begin position="308"/>
        <end position="311"/>
    </location>
    <ligand>
        <name>GTP</name>
        <dbReference type="ChEBI" id="CHEBI:37565"/>
    </ligand>
</feature>
<dbReference type="SUPFAM" id="SSF47364">
    <property type="entry name" value="Domain of the SRP/SRP receptor G-proteins"/>
    <property type="match status" value="1"/>
</dbReference>
<evidence type="ECO:0000256" key="4">
    <source>
        <dbReference type="ARBA" id="ARBA00022801"/>
    </source>
</evidence>
<dbReference type="PROSITE" id="PS00300">
    <property type="entry name" value="SRP54"/>
    <property type="match status" value="1"/>
</dbReference>
<dbReference type="EC" id="3.6.5.4" evidence="9"/>
<dbReference type="FunFam" id="3.40.50.300:FF:000053">
    <property type="entry name" value="Signal recognition particle receptor FtsY"/>
    <property type="match status" value="1"/>
</dbReference>
<dbReference type="AlphaFoldDB" id="A0A498CQT7"/>
<comment type="function">
    <text evidence="9">Involved in targeting and insertion of nascent membrane proteins into the cytoplasmic membrane. Acts as a receptor for the complex formed by the signal recognition particle (SRP) and the ribosome-nascent chain (RNC).</text>
</comment>
<dbReference type="InterPro" id="IPR027417">
    <property type="entry name" value="P-loop_NTPase"/>
</dbReference>
<evidence type="ECO:0000256" key="8">
    <source>
        <dbReference type="ARBA" id="ARBA00048027"/>
    </source>
</evidence>
<dbReference type="SMART" id="SM00382">
    <property type="entry name" value="AAA"/>
    <property type="match status" value="1"/>
</dbReference>
<dbReference type="InterPro" id="IPR004390">
    <property type="entry name" value="SR_rcpt_FtsY"/>
</dbReference>
<comment type="similarity">
    <text evidence="9">Belongs to the GTP-binding SRP family. FtsY subfamily.</text>
</comment>
<reference evidence="12 13" key="1">
    <citation type="submission" date="2018-10" db="EMBL/GenBank/DDBJ databases">
        <title>Anaerotruncus faecis sp. nov., isolated from human feces.</title>
        <authorList>
            <person name="Wang Y.-J."/>
        </authorList>
    </citation>
    <scope>NUCLEOTIDE SEQUENCE [LARGE SCALE GENOMIC DNA]</scope>
    <source>
        <strain evidence="12 13">22A2-44</strain>
    </source>
</reference>
<dbReference type="SUPFAM" id="SSF52540">
    <property type="entry name" value="P-loop containing nucleoside triphosphate hydrolases"/>
    <property type="match status" value="1"/>
</dbReference>
<dbReference type="GO" id="GO:0005737">
    <property type="term" value="C:cytoplasm"/>
    <property type="evidence" value="ECO:0007669"/>
    <property type="project" value="UniProtKB-SubCell"/>
</dbReference>
<dbReference type="FunFam" id="1.20.120.140:FF:000002">
    <property type="entry name" value="Signal recognition particle receptor FtsY"/>
    <property type="match status" value="1"/>
</dbReference>
<gene>
    <name evidence="9 12" type="primary">ftsY</name>
    <name evidence="12" type="ORF">D4A47_01245</name>
</gene>
<dbReference type="Pfam" id="PF02881">
    <property type="entry name" value="SRP54_N"/>
    <property type="match status" value="1"/>
</dbReference>
<evidence type="ECO:0000256" key="2">
    <source>
        <dbReference type="ARBA" id="ARBA00022490"/>
    </source>
</evidence>
<comment type="subcellular location">
    <subcellularLocation>
        <location evidence="9">Cell membrane</location>
        <topology evidence="9">Peripheral membrane protein</topology>
        <orientation evidence="9">Cytoplasmic side</orientation>
    </subcellularLocation>
    <subcellularLocation>
        <location evidence="9">Cytoplasm</location>
    </subcellularLocation>
</comment>
<keyword evidence="2 9" id="KW-0963">Cytoplasm</keyword>
<dbReference type="Proteomes" id="UP000276301">
    <property type="component" value="Unassembled WGS sequence"/>
</dbReference>
<dbReference type="GO" id="GO:0005886">
    <property type="term" value="C:plasma membrane"/>
    <property type="evidence" value="ECO:0007669"/>
    <property type="project" value="UniProtKB-SubCell"/>
</dbReference>
<feature type="binding site" evidence="9">
    <location>
        <begin position="162"/>
        <end position="169"/>
    </location>
    <ligand>
        <name>GTP</name>
        <dbReference type="ChEBI" id="CHEBI:37565"/>
    </ligand>
</feature>
<dbReference type="GO" id="GO:0003924">
    <property type="term" value="F:GTPase activity"/>
    <property type="evidence" value="ECO:0007669"/>
    <property type="project" value="UniProtKB-UniRule"/>
</dbReference>
<evidence type="ECO:0000256" key="9">
    <source>
        <dbReference type="HAMAP-Rule" id="MF_00920"/>
    </source>
</evidence>
<accession>A0A498CQT7</accession>
<dbReference type="PANTHER" id="PTHR43134:SF1">
    <property type="entry name" value="SIGNAL RECOGNITION PARTICLE RECEPTOR SUBUNIT ALPHA"/>
    <property type="match status" value="1"/>
</dbReference>
<evidence type="ECO:0000256" key="7">
    <source>
        <dbReference type="ARBA" id="ARBA00023170"/>
    </source>
</evidence>
<dbReference type="Pfam" id="PF00448">
    <property type="entry name" value="SRP54"/>
    <property type="match status" value="1"/>
</dbReference>
<evidence type="ECO:0000256" key="3">
    <source>
        <dbReference type="ARBA" id="ARBA00022741"/>
    </source>
</evidence>
<feature type="region of interest" description="Disordered" evidence="10">
    <location>
        <begin position="1"/>
        <end position="51"/>
    </location>
</feature>
<dbReference type="GO" id="GO:0005525">
    <property type="term" value="F:GTP binding"/>
    <property type="evidence" value="ECO:0007669"/>
    <property type="project" value="UniProtKB-UniRule"/>
</dbReference>
<protein>
    <recommendedName>
        <fullName evidence="9">Signal recognition particle receptor FtsY</fullName>
        <shortName evidence="9">SRP receptor</shortName>
        <ecNumber evidence="9">3.6.5.4</ecNumber>
    </recommendedName>
</protein>
<dbReference type="CDD" id="cd17874">
    <property type="entry name" value="FtsY"/>
    <property type="match status" value="1"/>
</dbReference>
<comment type="subunit">
    <text evidence="9">Part of the signal recognition particle protein translocation system, which is composed of SRP and FtsY.</text>
</comment>
<evidence type="ECO:0000256" key="6">
    <source>
        <dbReference type="ARBA" id="ARBA00023136"/>
    </source>
</evidence>
<dbReference type="GO" id="GO:0006614">
    <property type="term" value="P:SRP-dependent cotranslational protein targeting to membrane"/>
    <property type="evidence" value="ECO:0007669"/>
    <property type="project" value="InterPro"/>
</dbReference>
<evidence type="ECO:0000256" key="1">
    <source>
        <dbReference type="ARBA" id="ARBA00022475"/>
    </source>
</evidence>
<keyword evidence="13" id="KW-1185">Reference proteome</keyword>
<keyword evidence="6 9" id="KW-0472">Membrane</keyword>
<dbReference type="EMBL" id="RCHT01000001">
    <property type="protein sequence ID" value="RLL14635.1"/>
    <property type="molecule type" value="Genomic_DNA"/>
</dbReference>
<feature type="domain" description="SRP54-type proteins GTP-binding" evidence="11">
    <location>
        <begin position="329"/>
        <end position="342"/>
    </location>
</feature>
<keyword evidence="5 9" id="KW-0342">GTP-binding</keyword>
<dbReference type="HAMAP" id="MF_00920">
    <property type="entry name" value="FtsY"/>
    <property type="match status" value="1"/>
</dbReference>
<dbReference type="InterPro" id="IPR003593">
    <property type="entry name" value="AAA+_ATPase"/>
</dbReference>
<dbReference type="InterPro" id="IPR000897">
    <property type="entry name" value="SRP54_GTPase_dom"/>
</dbReference>
<dbReference type="SMART" id="SM00963">
    <property type="entry name" value="SRP54_N"/>
    <property type="match status" value="1"/>
</dbReference>
<comment type="caution">
    <text evidence="12">The sequence shown here is derived from an EMBL/GenBank/DDBJ whole genome shotgun (WGS) entry which is preliminary data.</text>
</comment>
<keyword evidence="4 9" id="KW-0378">Hydrolase</keyword>
<sequence length="365" mass="39050">MRQDPVHHDHPPARHDGGSGHALRRDDAGGGRVQAARAARQRDRKQTGHQVGGYQMGFFGRLAEGLKKTRESMARAVDELVNSFTRIDEELFEELEETLIMSDVGAVTAAAICDELRAEVKRRGVTDASEVKGLLKEIIAGMLAGGEELNLSTRPSVILVIGVNGVGKTTTIGKLAANLKADGKKVLLGAADTFRAAAIEQLGVWAERSGVDMIRQSEGSDPAAVVFDAVTAGRARGVDVVICDTAGRLHNKKNLMDELGKISRVIQREAPGCDTEVLLVLDATTGQNALNQARQFKEAAGITGIILTKLDGTARGGVVIGIKQELQVPIKYIGVGEQIDDLRPFNAQDFVDALFGGREETEEDA</sequence>
<evidence type="ECO:0000259" key="11">
    <source>
        <dbReference type="PROSITE" id="PS00300"/>
    </source>
</evidence>
<name>A0A498CQT7_9FIRM</name>
<feature type="compositionally biased region" description="Basic and acidic residues" evidence="10">
    <location>
        <begin position="1"/>
        <end position="29"/>
    </location>
</feature>
<evidence type="ECO:0000256" key="10">
    <source>
        <dbReference type="SAM" id="MobiDB-lite"/>
    </source>
</evidence>
<dbReference type="InterPro" id="IPR013822">
    <property type="entry name" value="Signal_recog_particl_SRP54_hlx"/>
</dbReference>
<evidence type="ECO:0000313" key="13">
    <source>
        <dbReference type="Proteomes" id="UP000276301"/>
    </source>
</evidence>
<keyword evidence="3 9" id="KW-0547">Nucleotide-binding</keyword>
<dbReference type="Gene3D" id="1.20.120.140">
    <property type="entry name" value="Signal recognition particle SRP54, nucleotide-binding domain"/>
    <property type="match status" value="1"/>
</dbReference>
<proteinExistence type="inferred from homology"/>
<evidence type="ECO:0000256" key="5">
    <source>
        <dbReference type="ARBA" id="ARBA00023134"/>
    </source>
</evidence>
<dbReference type="InterPro" id="IPR042101">
    <property type="entry name" value="SRP54_N_sf"/>
</dbReference>
<dbReference type="NCBIfam" id="TIGR00064">
    <property type="entry name" value="ftsY"/>
    <property type="match status" value="1"/>
</dbReference>
<dbReference type="InterPro" id="IPR036225">
    <property type="entry name" value="SRP/SRP_N"/>
</dbReference>
<dbReference type="PANTHER" id="PTHR43134">
    <property type="entry name" value="SIGNAL RECOGNITION PARTICLE RECEPTOR SUBUNIT ALPHA"/>
    <property type="match status" value="1"/>
</dbReference>
<dbReference type="GO" id="GO:0005047">
    <property type="term" value="F:signal recognition particle binding"/>
    <property type="evidence" value="ECO:0007669"/>
    <property type="project" value="TreeGrafter"/>
</dbReference>
<organism evidence="12 13">
    <name type="scientific">Anaerotruncus massiliensis</name>
    <name type="common">ex Liu et al. 2021</name>
    <dbReference type="NCBI Taxonomy" id="2321404"/>
    <lineage>
        <taxon>Bacteria</taxon>
        <taxon>Bacillati</taxon>
        <taxon>Bacillota</taxon>
        <taxon>Clostridia</taxon>
        <taxon>Eubacteriales</taxon>
        <taxon>Oscillospiraceae</taxon>
        <taxon>Anaerotruncus</taxon>
    </lineage>
</organism>